<reference evidence="6" key="1">
    <citation type="journal article" date="2021" name="Proc. Natl. Acad. Sci. U.S.A.">
        <title>Global biogeography of chemosynthetic symbionts reveals both localized and globally distributed symbiont groups. .</title>
        <authorList>
            <person name="Osvatic J.T."/>
            <person name="Wilkins L.G.E."/>
            <person name="Leibrecht L."/>
            <person name="Leray M."/>
            <person name="Zauner S."/>
            <person name="Polzin J."/>
            <person name="Camacho Y."/>
            <person name="Gros O."/>
            <person name="van Gils J.A."/>
            <person name="Eisen J.A."/>
            <person name="Petersen J.M."/>
            <person name="Yuen B."/>
        </authorList>
    </citation>
    <scope>NUCLEOTIDE SEQUENCE</scope>
    <source>
        <strain evidence="6">MAGL173</strain>
    </source>
</reference>
<feature type="transmembrane region" description="Helical" evidence="4">
    <location>
        <begin position="352"/>
        <end position="372"/>
    </location>
</feature>
<keyword evidence="4" id="KW-0472">Membrane</keyword>
<evidence type="ECO:0000256" key="3">
    <source>
        <dbReference type="ARBA" id="ARBA00022679"/>
    </source>
</evidence>
<gene>
    <name evidence="6" type="ORF">JAZ04_05175</name>
</gene>
<dbReference type="AlphaFoldDB" id="A0A9E4MY96"/>
<dbReference type="SUPFAM" id="SSF53448">
    <property type="entry name" value="Nucleotide-diphospho-sugar transferases"/>
    <property type="match status" value="1"/>
</dbReference>
<keyword evidence="4" id="KW-1133">Transmembrane helix</keyword>
<sequence>MISFIEIVFYITGFLCGYSYFVYPFVLKVIKERQDIDAKTLQDQEGDSPKVSLIITVHNEEKRITEKLLNTLEIDYPATSLQIIVASDQSTDGTEEIVKSFSDKGVELVRADARKGKEYAQLCAIKSATGDIVVFSDVATSIPKDALNLLVDKYSNTAVGAVSSEDQFVSDDGKLVGEGVYVKYEMWLRRLESTRGGLVGLSGSFFSARKEMCDEWDIYSPSDFNVALTCARKGKIAITCPEVVGIYKDVKDKKLEFSRKVRTVIRGVTAISRHSEVLNPFKFGLFSFQVWSHKIMRWAVPWFMLIFFVTNLLLLGESSFYQYPFAAQLLFYFIALIGWITSASHKYSIVRIIYFFVQTNIALAQATLSFAFGKRMYTWTPSKR</sequence>
<dbReference type="PANTHER" id="PTHR43630:SF1">
    <property type="entry name" value="POLY-BETA-1,6-N-ACETYL-D-GLUCOSAMINE SYNTHASE"/>
    <property type="match status" value="1"/>
</dbReference>
<keyword evidence="4" id="KW-0812">Transmembrane</keyword>
<dbReference type="InterPro" id="IPR029044">
    <property type="entry name" value="Nucleotide-diphossugar_trans"/>
</dbReference>
<evidence type="ECO:0000256" key="4">
    <source>
        <dbReference type="SAM" id="Phobius"/>
    </source>
</evidence>
<evidence type="ECO:0000256" key="1">
    <source>
        <dbReference type="ARBA" id="ARBA00006739"/>
    </source>
</evidence>
<comment type="caution">
    <text evidence="6">The sequence shown here is derived from an EMBL/GenBank/DDBJ whole genome shotgun (WGS) entry which is preliminary data.</text>
</comment>
<feature type="transmembrane region" description="Helical" evidence="4">
    <location>
        <begin position="295"/>
        <end position="314"/>
    </location>
</feature>
<dbReference type="Pfam" id="PF00535">
    <property type="entry name" value="Glycos_transf_2"/>
    <property type="match status" value="1"/>
</dbReference>
<evidence type="ECO:0000256" key="2">
    <source>
        <dbReference type="ARBA" id="ARBA00022676"/>
    </source>
</evidence>
<keyword evidence="3" id="KW-0808">Transferase</keyword>
<feature type="domain" description="Glycosyltransferase 2-like" evidence="5">
    <location>
        <begin position="52"/>
        <end position="164"/>
    </location>
</feature>
<name>A0A9E4MY96_9GAMM</name>
<dbReference type="InterPro" id="IPR001173">
    <property type="entry name" value="Glyco_trans_2-like"/>
</dbReference>
<comment type="similarity">
    <text evidence="1">Belongs to the glycosyltransferase 2 family.</text>
</comment>
<dbReference type="PANTHER" id="PTHR43630">
    <property type="entry name" value="POLY-BETA-1,6-N-ACETYL-D-GLUCOSAMINE SYNTHASE"/>
    <property type="match status" value="1"/>
</dbReference>
<dbReference type="GO" id="GO:0016757">
    <property type="term" value="F:glycosyltransferase activity"/>
    <property type="evidence" value="ECO:0007669"/>
    <property type="project" value="UniProtKB-KW"/>
</dbReference>
<accession>A0A9E4MY96</accession>
<keyword evidence="2" id="KW-0328">Glycosyltransferase</keyword>
<dbReference type="Gene3D" id="3.90.550.10">
    <property type="entry name" value="Spore Coat Polysaccharide Biosynthesis Protein SpsA, Chain A"/>
    <property type="match status" value="1"/>
</dbReference>
<evidence type="ECO:0000313" key="7">
    <source>
        <dbReference type="Proteomes" id="UP000886687"/>
    </source>
</evidence>
<dbReference type="CDD" id="cd06439">
    <property type="entry name" value="CESA_like_1"/>
    <property type="match status" value="1"/>
</dbReference>
<protein>
    <submittedName>
        <fullName evidence="6">Glycosyltransferase family 2 protein</fullName>
    </submittedName>
</protein>
<feature type="transmembrane region" description="Helical" evidence="4">
    <location>
        <begin position="7"/>
        <end position="26"/>
    </location>
</feature>
<dbReference type="Proteomes" id="UP000886687">
    <property type="component" value="Unassembled WGS sequence"/>
</dbReference>
<feature type="transmembrane region" description="Helical" evidence="4">
    <location>
        <begin position="320"/>
        <end position="340"/>
    </location>
</feature>
<organism evidence="6 7">
    <name type="scientific">Candidatus Thiodiazotropha lotti</name>
    <dbReference type="NCBI Taxonomy" id="2792787"/>
    <lineage>
        <taxon>Bacteria</taxon>
        <taxon>Pseudomonadati</taxon>
        <taxon>Pseudomonadota</taxon>
        <taxon>Gammaproteobacteria</taxon>
        <taxon>Chromatiales</taxon>
        <taxon>Sedimenticolaceae</taxon>
        <taxon>Candidatus Thiodiazotropha</taxon>
    </lineage>
</organism>
<evidence type="ECO:0000313" key="6">
    <source>
        <dbReference type="EMBL" id="MCG7938237.1"/>
    </source>
</evidence>
<evidence type="ECO:0000259" key="5">
    <source>
        <dbReference type="Pfam" id="PF00535"/>
    </source>
</evidence>
<dbReference type="EMBL" id="JAEPDI010000002">
    <property type="protein sequence ID" value="MCG7938237.1"/>
    <property type="molecule type" value="Genomic_DNA"/>
</dbReference>
<proteinExistence type="inferred from homology"/>